<dbReference type="PROSITE" id="PS50082">
    <property type="entry name" value="WD_REPEATS_2"/>
    <property type="match status" value="12"/>
</dbReference>
<evidence type="ECO:0000256" key="1">
    <source>
        <dbReference type="SAM" id="MobiDB-lite"/>
    </source>
</evidence>
<dbReference type="InterPro" id="IPR016024">
    <property type="entry name" value="ARM-type_fold"/>
</dbReference>
<dbReference type="Gene3D" id="3.40.50.300">
    <property type="entry name" value="P-loop containing nucleotide triphosphate hydrolases"/>
    <property type="match status" value="1"/>
</dbReference>
<dbReference type="Proteomes" id="UP000282597">
    <property type="component" value="Chromosome"/>
</dbReference>
<dbReference type="SUPFAM" id="SSF141571">
    <property type="entry name" value="Pentapeptide repeat-like"/>
    <property type="match status" value="1"/>
</dbReference>
<dbReference type="FunFam" id="2.130.10.10:FF:000228">
    <property type="entry name" value="COMPASS-like H3K4 histone methylase component WDR5A"/>
    <property type="match status" value="1"/>
</dbReference>
<dbReference type="PANTHER" id="PTHR19848">
    <property type="entry name" value="WD40 REPEAT PROTEIN"/>
    <property type="match status" value="1"/>
</dbReference>
<dbReference type="PRINTS" id="PR00320">
    <property type="entry name" value="GPROTEINBRPT"/>
</dbReference>
<evidence type="ECO:0000313" key="4">
    <source>
        <dbReference type="EMBL" id="BBE09003.1"/>
    </source>
</evidence>
<dbReference type="InterPro" id="IPR015943">
    <property type="entry name" value="WD40/YVTN_repeat-like_dom_sf"/>
</dbReference>
<evidence type="ECO:0000259" key="2">
    <source>
        <dbReference type="Pfam" id="PF05729"/>
    </source>
</evidence>
<feature type="compositionally biased region" description="Basic and acidic residues" evidence="1">
    <location>
        <begin position="1807"/>
        <end position="1816"/>
    </location>
</feature>
<dbReference type="Gene3D" id="2.130.10.10">
    <property type="entry name" value="YVTN repeat-like/Quinoprotein amine dehydrogenase"/>
    <property type="match status" value="7"/>
</dbReference>
<evidence type="ECO:0000259" key="3">
    <source>
        <dbReference type="Pfam" id="PF23948"/>
    </source>
</evidence>
<dbReference type="PROSITE" id="PS00678">
    <property type="entry name" value="WD_REPEATS_1"/>
    <property type="match status" value="1"/>
</dbReference>
<dbReference type="Pfam" id="PF00400">
    <property type="entry name" value="WD40"/>
    <property type="match status" value="5"/>
</dbReference>
<dbReference type="CDD" id="cd00200">
    <property type="entry name" value="WD40"/>
    <property type="match status" value="2"/>
</dbReference>
<dbReference type="Pfam" id="PF23948">
    <property type="entry name" value="ARM_5"/>
    <property type="match status" value="1"/>
</dbReference>
<accession>A0A2Z6EU78</accession>
<dbReference type="EMBL" id="AP018150">
    <property type="protein sequence ID" value="BBE09003.1"/>
    <property type="molecule type" value="Genomic_DNA"/>
</dbReference>
<evidence type="ECO:0000313" key="5">
    <source>
        <dbReference type="Proteomes" id="UP000282597"/>
    </source>
</evidence>
<dbReference type="InterPro" id="IPR020472">
    <property type="entry name" value="WD40_PAC1"/>
</dbReference>
<dbReference type="PANTHER" id="PTHR19848:SF8">
    <property type="entry name" value="F-BOX AND WD REPEAT DOMAIN CONTAINING 7"/>
    <property type="match status" value="1"/>
</dbReference>
<dbReference type="InterPro" id="IPR036322">
    <property type="entry name" value="WD40_repeat_dom_sf"/>
</dbReference>
<proteinExistence type="predicted"/>
<dbReference type="InterPro" id="IPR001680">
    <property type="entry name" value="WD40_rpt"/>
</dbReference>
<dbReference type="Pfam" id="PF25172">
    <property type="entry name" value="Beta-prop_WDR3_2nd"/>
    <property type="match status" value="1"/>
</dbReference>
<dbReference type="Pfam" id="PF05729">
    <property type="entry name" value="NACHT"/>
    <property type="match status" value="1"/>
</dbReference>
<dbReference type="InterPro" id="IPR056251">
    <property type="entry name" value="Arm_rpt_dom"/>
</dbReference>
<protein>
    <submittedName>
        <fullName evidence="4">Nacht and wd40 domain protein</fullName>
    </submittedName>
</protein>
<feature type="domain" description="Arm-like repeat" evidence="3">
    <location>
        <begin position="168"/>
        <end position="588"/>
    </location>
</feature>
<dbReference type="InterPro" id="IPR019775">
    <property type="entry name" value="WD40_repeat_CS"/>
</dbReference>
<dbReference type="KEGG" id="mcys:MCB1EB_0842"/>
<feature type="domain" description="NACHT" evidence="2">
    <location>
        <begin position="667"/>
        <end position="823"/>
    </location>
</feature>
<organism evidence="4 5">
    <name type="scientific">Mycoavidus cysteinexigens</name>
    <dbReference type="NCBI Taxonomy" id="1553431"/>
    <lineage>
        <taxon>Bacteria</taxon>
        <taxon>Pseudomonadati</taxon>
        <taxon>Pseudomonadota</taxon>
        <taxon>Betaproteobacteria</taxon>
        <taxon>Burkholderiales</taxon>
        <taxon>Burkholderiaceae</taxon>
        <taxon>Mycoavidus</taxon>
    </lineage>
</organism>
<keyword evidence="5" id="KW-1185">Reference proteome</keyword>
<dbReference type="InterPro" id="IPR001646">
    <property type="entry name" value="5peptide_repeat"/>
</dbReference>
<dbReference type="Gene3D" id="2.160.20.80">
    <property type="entry name" value="E3 ubiquitin-protein ligase SopA"/>
    <property type="match status" value="1"/>
</dbReference>
<feature type="region of interest" description="Disordered" evidence="1">
    <location>
        <begin position="1795"/>
        <end position="1816"/>
    </location>
</feature>
<dbReference type="PROSITE" id="PS50294">
    <property type="entry name" value="WD_REPEATS_REGION"/>
    <property type="match status" value="12"/>
</dbReference>
<dbReference type="InterPro" id="IPR007111">
    <property type="entry name" value="NACHT_NTPase"/>
</dbReference>
<dbReference type="SUPFAM" id="SSF52540">
    <property type="entry name" value="P-loop containing nucleoside triphosphate hydrolases"/>
    <property type="match status" value="1"/>
</dbReference>
<dbReference type="SMART" id="SM00320">
    <property type="entry name" value="WD40"/>
    <property type="match status" value="14"/>
</dbReference>
<gene>
    <name evidence="4" type="ORF">MCB1EB_0842</name>
</gene>
<sequence length="1816" mass="203212">MPLTVPEIGYSIKHRHFHRPAHYLKEGRKYLNQAQQQDKDPLEATRLFINAQNTLNKISPFERTGEVKNCLAEAYFGQGDLFKRRGLIKEARACYETGREFDSLEADRRLAVLNESEMSYSPQQTFFQSLIISVATAISFPNIRISTLCFKDNRPSVSTEPYGVVESPRDIKNTRHLAVCLQSATQIDIDAPLRTLAIEVLEAFSQKKIKTSELWREVVPLAAIPDKEFVFLLISRTFDALTHHQMLDQSVLRSLSAMIRNLSSGLISTGNLVKVLQALKEQLKDVHQEGNTQELLALLQTTSQLLDAMAHIGVTGIRRTELQEPLDKILGEFSQNEDPAISFQARYARQALVHVHNDESSVQAVMRRLFGLAKGGLTLAGAIHRLDPAKLLETVENFSTAFAGTDEILKRLTELAKEAKDFISSAKEGGATIREALTTTWKHRWYAALQFMDVFIEAGQFVKLEKFSRESQYSHHTDFLLGLCQRLEQIARTQEDEKISQSAVTFLGDLVQNKTKWVQHKSVEQGVLNALGRLAMLPNGPLQTHAQKILSEVAPRLSSAQQTGADTYVPPVWDPIWRTPPTELLRDVRLNQAQKRDLQRQYVPLATLGQDIDALGGTYLKSLEEEGEAKDALSMYVALQCTTTVVGSPPFDLNDAVNTFLDSDKKVLLLLGGAGSGKSTFNRLLAQRLWQEYRETGEASDELRIPLYISLSTLKDPSLNLISEYFKQEGFTEAQIEALRTTRRFVFILDGYDEIAQRARAFYADNRLDRWQAQVIISSRPEYLGRGYQSKFQPPDKTRLFEEYWLAPFSDKSIENYIDRYVKHVKPKWGAKKYKQAFKDTTDLKELVRSPFMLRMALDVLPTLEMLHRNGESWLTTRVALYDKFVENWFARSKERLERIQLKPVEQEVFDHLDESGFVGHGMVFSQEFAVKMYQQEKTPFVATYSEASDAGKGNWREEFLGSAEKARLLRFNAPLIRQGGNQYKFIHASVQQYFVARALWENLKGPADTGQLGVSDNLNIMKDLRVLWEEPEHHIELEPLALFNTLNIVEDPGVLSFLIERVQQEQTLVKPLLDWMKASKALDGFEKAAANALTILVKAGGRLSGLDLSNIKVPGADLRYGVFDRTQFREANLSKVKLQGAWLRGANLERATLDGVDFGALPSLEVGSNVNSCCYSSDGYWLAVGMLGEIKLYQTKNLKLVHTLEGHRGWVTSVDFSTNRQFLASGSRDGTVKLWKMGNKEALRTLNGHCGGVLSVNFSPDSQFLVSGNEDTTVRLWSVESGEELQTLKEHSRWVNSVNFSPKGGVLASGSSDDTVKLWKIRKMRNEKAQLLNTSKLNGHCGGVLSVNFSPNGEILASGSADRTVKLWSVGREEELYTLQGHSSWVTSVNFSPNGEVLASGGNDQTVRLWSVESGEALHTFEGHRGWVTSVNFSPNGDFLASGSDDQTVKLWSVERREALHRFQGHRGWVTSLDFSPNGDFLASGSEDGTVRLWSVESGEELRTLKGHSGGGVWSVSFSPLNSKFLASGSEDGTVTLWNVKSGKKLHMFKGHRDGVTSVCFSSNGETLASGSWDGKVKLWRVRGGKKLHMLTGHNVKVEKVIFSPNDKFLASGGWDGKVKLWSVTGECIATFEGHSDEVRSLSFSQPSGEFLASASKDGAVGRWNVESEEELQMLEGHSDEVWSVSFSPLNSKFLASGSWDGTVKLWSVETGECTGTLSGFVGLIDSMVWQEPSERGIQMVAGGRGSAVHIWQVGPQENNREVSLYWTSSQNELTLADMSIERPQSLSAMNARLIEQRPRNSARRRLGEASSEER</sequence>
<dbReference type="SUPFAM" id="SSF50978">
    <property type="entry name" value="WD40 repeat-like"/>
    <property type="match status" value="3"/>
</dbReference>
<name>A0A2Z6EU78_9BURK</name>
<dbReference type="Pfam" id="PF00805">
    <property type="entry name" value="Pentapeptide"/>
    <property type="match status" value="1"/>
</dbReference>
<dbReference type="InterPro" id="IPR027417">
    <property type="entry name" value="P-loop_NTPase"/>
</dbReference>
<reference evidence="4 5" key="1">
    <citation type="journal article" date="2018" name="Microbes Environ.">
        <title>Comparative Genomic Insights into Endofungal Lifestyles of Two Bacterial Endosymbionts, Mycoavidus cysteinexigens and Burkholderia rhizoxinica.</title>
        <authorList>
            <person name="Sharmin D."/>
            <person name="Guo Y."/>
            <person name="Nishizawa T."/>
            <person name="Ohshima S."/>
            <person name="Sato Y."/>
            <person name="Takashima Y."/>
            <person name="Narisawa K."/>
            <person name="Ohta H."/>
        </authorList>
    </citation>
    <scope>NUCLEOTIDE SEQUENCE [LARGE SCALE GENOMIC DNA]</scope>
    <source>
        <strain evidence="4 5">B1-EB</strain>
    </source>
</reference>
<dbReference type="SUPFAM" id="SSF48371">
    <property type="entry name" value="ARM repeat"/>
    <property type="match status" value="1"/>
</dbReference>